<evidence type="ECO:0000256" key="1">
    <source>
        <dbReference type="ARBA" id="ARBA00004651"/>
    </source>
</evidence>
<gene>
    <name evidence="7" type="ORF">F4693_001390</name>
</gene>
<dbReference type="AlphaFoldDB" id="A0A7X0JBW9"/>
<keyword evidence="4 6" id="KW-1133">Transmembrane helix</keyword>
<evidence type="ECO:0000256" key="6">
    <source>
        <dbReference type="SAM" id="Phobius"/>
    </source>
</evidence>
<evidence type="ECO:0000256" key="4">
    <source>
        <dbReference type="ARBA" id="ARBA00022989"/>
    </source>
</evidence>
<dbReference type="GO" id="GO:0005886">
    <property type="term" value="C:plasma membrane"/>
    <property type="evidence" value="ECO:0007669"/>
    <property type="project" value="UniProtKB-SubCell"/>
</dbReference>
<evidence type="ECO:0000256" key="5">
    <source>
        <dbReference type="ARBA" id="ARBA00023136"/>
    </source>
</evidence>
<dbReference type="RefSeq" id="WP_184504712.1">
    <property type="nucleotide sequence ID" value="NZ_JACHBT010000006.1"/>
</dbReference>
<keyword evidence="2" id="KW-1003">Cell membrane</keyword>
<comment type="subcellular location">
    <subcellularLocation>
        <location evidence="1">Cell membrane</location>
        <topology evidence="1">Multi-pass membrane protein</topology>
    </subcellularLocation>
</comment>
<reference evidence="7 8" key="1">
    <citation type="submission" date="2020-08" db="EMBL/GenBank/DDBJ databases">
        <title>The Agave Microbiome: Exploring the role of microbial communities in plant adaptations to desert environments.</title>
        <authorList>
            <person name="Partida-Martinez L.P."/>
        </authorList>
    </citation>
    <scope>NUCLEOTIDE SEQUENCE [LARGE SCALE GENOMIC DNA]</scope>
    <source>
        <strain evidence="7 8">AS3.13</strain>
    </source>
</reference>
<name>A0A7X0JBW9_9SPHN</name>
<sequence length="217" mass="21969">MIAAGLLVALGATVLGFAGLGMTGHMAAHMGAVAVAAPMLAWGMTAPLPSFPQRRKSRTSDVGASIDGPARLDFRLRGNDGGAGGPLAWATVEFVVVWAWHAPALRGLADMHPAVAVVEQAMFLGVGVGLWRAAVVHPAGGVAALLLTSMHMTLLGALIGLAPRPLYAMMAMHPAPGLDALADQQLGGVVMLVVGGAAYCLGGLALLGTMLRERAAA</sequence>
<feature type="transmembrane region" description="Helical" evidence="6">
    <location>
        <begin position="143"/>
        <end position="166"/>
    </location>
</feature>
<keyword evidence="5 6" id="KW-0472">Membrane</keyword>
<feature type="transmembrane region" description="Helical" evidence="6">
    <location>
        <begin position="111"/>
        <end position="131"/>
    </location>
</feature>
<evidence type="ECO:0000313" key="7">
    <source>
        <dbReference type="EMBL" id="MBB6504420.1"/>
    </source>
</evidence>
<comment type="caution">
    <text evidence="7">The sequence shown here is derived from an EMBL/GenBank/DDBJ whole genome shotgun (WGS) entry which is preliminary data.</text>
</comment>
<accession>A0A7X0JBW9</accession>
<feature type="transmembrane region" description="Helical" evidence="6">
    <location>
        <begin position="186"/>
        <end position="207"/>
    </location>
</feature>
<protein>
    <submittedName>
        <fullName evidence="7">Putative membrane protein</fullName>
    </submittedName>
</protein>
<dbReference type="InterPro" id="IPR019108">
    <property type="entry name" value="Caa3_assmbl_CtaG-rel"/>
</dbReference>
<dbReference type="EMBL" id="JACHBT010000006">
    <property type="protein sequence ID" value="MBB6504420.1"/>
    <property type="molecule type" value="Genomic_DNA"/>
</dbReference>
<keyword evidence="3 6" id="KW-0812">Transmembrane</keyword>
<evidence type="ECO:0000256" key="3">
    <source>
        <dbReference type="ARBA" id="ARBA00022692"/>
    </source>
</evidence>
<proteinExistence type="predicted"/>
<dbReference type="Proteomes" id="UP000522313">
    <property type="component" value="Unassembled WGS sequence"/>
</dbReference>
<dbReference type="Pfam" id="PF09678">
    <property type="entry name" value="Caa3_CtaG"/>
    <property type="match status" value="1"/>
</dbReference>
<reference evidence="7 8" key="2">
    <citation type="submission" date="2020-08" db="EMBL/GenBank/DDBJ databases">
        <authorList>
            <person name="Partida-Martinez L."/>
            <person name="Huntemann M."/>
            <person name="Clum A."/>
            <person name="Wang J."/>
            <person name="Palaniappan K."/>
            <person name="Ritter S."/>
            <person name="Chen I.-M."/>
            <person name="Stamatis D."/>
            <person name="Reddy T."/>
            <person name="O'Malley R."/>
            <person name="Daum C."/>
            <person name="Shapiro N."/>
            <person name="Ivanova N."/>
            <person name="Kyrpides N."/>
            <person name="Woyke T."/>
        </authorList>
    </citation>
    <scope>NUCLEOTIDE SEQUENCE [LARGE SCALE GENOMIC DNA]</scope>
    <source>
        <strain evidence="7 8">AS3.13</strain>
    </source>
</reference>
<evidence type="ECO:0000256" key="2">
    <source>
        <dbReference type="ARBA" id="ARBA00022475"/>
    </source>
</evidence>
<organism evidence="7 8">
    <name type="scientific">Sphingomonas endophytica</name>
    <dbReference type="NCBI Taxonomy" id="869719"/>
    <lineage>
        <taxon>Bacteria</taxon>
        <taxon>Pseudomonadati</taxon>
        <taxon>Pseudomonadota</taxon>
        <taxon>Alphaproteobacteria</taxon>
        <taxon>Sphingomonadales</taxon>
        <taxon>Sphingomonadaceae</taxon>
        <taxon>Sphingomonas</taxon>
    </lineage>
</organism>
<evidence type="ECO:0000313" key="8">
    <source>
        <dbReference type="Proteomes" id="UP000522313"/>
    </source>
</evidence>